<keyword evidence="3" id="KW-1185">Reference proteome</keyword>
<reference evidence="3" key="1">
    <citation type="journal article" date="2019" name="Int. J. Syst. Evol. Microbiol.">
        <title>The Global Catalogue of Microorganisms (GCM) 10K type strain sequencing project: providing services to taxonomists for standard genome sequencing and annotation.</title>
        <authorList>
            <consortium name="The Broad Institute Genomics Platform"/>
            <consortium name="The Broad Institute Genome Sequencing Center for Infectious Disease"/>
            <person name="Wu L."/>
            <person name="Ma J."/>
        </authorList>
    </citation>
    <scope>NUCLEOTIDE SEQUENCE [LARGE SCALE GENOMIC DNA]</scope>
    <source>
        <strain evidence="3">S1</strain>
    </source>
</reference>
<dbReference type="Pfam" id="PF10057">
    <property type="entry name" value="MpsC"/>
    <property type="match status" value="1"/>
</dbReference>
<dbReference type="InterPro" id="IPR018745">
    <property type="entry name" value="MpsC"/>
</dbReference>
<dbReference type="RefSeq" id="WP_380167525.1">
    <property type="nucleotide sequence ID" value="NZ_JBHTNU010000027.1"/>
</dbReference>
<evidence type="ECO:0000259" key="1">
    <source>
        <dbReference type="Pfam" id="PF10057"/>
    </source>
</evidence>
<dbReference type="Proteomes" id="UP001597282">
    <property type="component" value="Unassembled WGS sequence"/>
</dbReference>
<name>A0ABW4CEN2_9BACL</name>
<sequence>MIQKSSKGLTEAQLCALFTKYHREMVGRGPQEIRCHLSAGRIQIDLQGVLTKEEKNMFFFDQKGKLIQEIRQKLYQHFRYGLESDIRAVVGMPIQFLRFDIDPLSERIRVTYTTP</sequence>
<feature type="domain" description="Na+-translocating membrane potential-generating system MpsC" evidence="1">
    <location>
        <begin position="7"/>
        <end position="107"/>
    </location>
</feature>
<comment type="caution">
    <text evidence="2">The sequence shown here is derived from an EMBL/GenBank/DDBJ whole genome shotgun (WGS) entry which is preliminary data.</text>
</comment>
<dbReference type="EMBL" id="JBHTNU010000027">
    <property type="protein sequence ID" value="MFD1428539.1"/>
    <property type="molecule type" value="Genomic_DNA"/>
</dbReference>
<evidence type="ECO:0000313" key="3">
    <source>
        <dbReference type="Proteomes" id="UP001597282"/>
    </source>
</evidence>
<gene>
    <name evidence="2" type="ORF">ACFQ4Y_16735</name>
</gene>
<protein>
    <submittedName>
        <fullName evidence="2">Na-translocating system protein MpsC family protein</fullName>
    </submittedName>
</protein>
<proteinExistence type="predicted"/>
<organism evidence="2 3">
    <name type="scientific">Kroppenstedtia sanguinis</name>
    <dbReference type="NCBI Taxonomy" id="1380684"/>
    <lineage>
        <taxon>Bacteria</taxon>
        <taxon>Bacillati</taxon>
        <taxon>Bacillota</taxon>
        <taxon>Bacilli</taxon>
        <taxon>Bacillales</taxon>
        <taxon>Thermoactinomycetaceae</taxon>
        <taxon>Kroppenstedtia</taxon>
    </lineage>
</organism>
<accession>A0ABW4CEN2</accession>
<evidence type="ECO:0000313" key="2">
    <source>
        <dbReference type="EMBL" id="MFD1428539.1"/>
    </source>
</evidence>